<dbReference type="EMBL" id="KZ819634">
    <property type="protein sequence ID" value="PWN93562.1"/>
    <property type="molecule type" value="Genomic_DNA"/>
</dbReference>
<protein>
    <submittedName>
        <fullName evidence="2">Uncharacterized protein</fullName>
    </submittedName>
</protein>
<dbReference type="Proteomes" id="UP000245768">
    <property type="component" value="Unassembled WGS sequence"/>
</dbReference>
<sequence length="395" mass="46432">MVDDSAWISFVQSANRAELDEIFRYQTNYKLLVPWRRRVLYKRGYALWIKSEIMALRLLIGKRTFRLAQALVIIVHYAVLAITALFWTLLWAKSVPCQAVLWSIWTIYVAVWAMSNGRREQAFLMQREKSTAVPNFHAKVAPPHLQAHHLPHCRLERLPYEAAYAWTLSFFFDFSVVVAIWLAYRGNEVFAPFPPDHHLAHLNYDDEDQHEDDGVVVSHRGNSRERLPSARGWLYKSNTNYFKYTAFWSIVCACWAISMSDEWLSHLIAPVAIVMHGLSTKKIVLSVHLDSFALKFRRQRDGEESNDEDIEGEHERGARLHLRRARRQAREAALRQHQDRIGIDDDYFDSSDDDFERERGPRLFQKWNRLKRQVKTVFDDTFMPTSWQHEGRMPA</sequence>
<feature type="transmembrane region" description="Helical" evidence="1">
    <location>
        <begin position="67"/>
        <end position="87"/>
    </location>
</feature>
<keyword evidence="1" id="KW-1133">Transmembrane helix</keyword>
<evidence type="ECO:0000313" key="3">
    <source>
        <dbReference type="Proteomes" id="UP000245768"/>
    </source>
</evidence>
<feature type="transmembrane region" description="Helical" evidence="1">
    <location>
        <begin position="99"/>
        <end position="117"/>
    </location>
</feature>
<evidence type="ECO:0000256" key="1">
    <source>
        <dbReference type="SAM" id="Phobius"/>
    </source>
</evidence>
<dbReference type="GeneID" id="37046265"/>
<evidence type="ECO:0000313" key="2">
    <source>
        <dbReference type="EMBL" id="PWN93562.1"/>
    </source>
</evidence>
<keyword evidence="1" id="KW-0472">Membrane</keyword>
<organism evidence="2 3">
    <name type="scientific">Acaromyces ingoldii</name>
    <dbReference type="NCBI Taxonomy" id="215250"/>
    <lineage>
        <taxon>Eukaryota</taxon>
        <taxon>Fungi</taxon>
        <taxon>Dikarya</taxon>
        <taxon>Basidiomycota</taxon>
        <taxon>Ustilaginomycotina</taxon>
        <taxon>Exobasidiomycetes</taxon>
        <taxon>Exobasidiales</taxon>
        <taxon>Cryptobasidiaceae</taxon>
        <taxon>Acaromyces</taxon>
    </lineage>
</organism>
<dbReference type="RefSeq" id="XP_025380760.1">
    <property type="nucleotide sequence ID" value="XM_025524349.1"/>
</dbReference>
<reference evidence="2 3" key="1">
    <citation type="journal article" date="2018" name="Mol. Biol. Evol.">
        <title>Broad Genomic Sampling Reveals a Smut Pathogenic Ancestry of the Fungal Clade Ustilaginomycotina.</title>
        <authorList>
            <person name="Kijpornyongpan T."/>
            <person name="Mondo S.J."/>
            <person name="Barry K."/>
            <person name="Sandor L."/>
            <person name="Lee J."/>
            <person name="Lipzen A."/>
            <person name="Pangilinan J."/>
            <person name="LaButti K."/>
            <person name="Hainaut M."/>
            <person name="Henrissat B."/>
            <person name="Grigoriev I.V."/>
            <person name="Spatafora J.W."/>
            <person name="Aime M.C."/>
        </authorList>
    </citation>
    <scope>NUCLEOTIDE SEQUENCE [LARGE SCALE GENOMIC DNA]</scope>
    <source>
        <strain evidence="2 3">MCA 4198</strain>
    </source>
</reference>
<gene>
    <name evidence="2" type="ORF">FA10DRAFT_290762</name>
</gene>
<name>A0A316YWQ6_9BASI</name>
<proteinExistence type="predicted"/>
<feature type="transmembrane region" description="Helical" evidence="1">
    <location>
        <begin position="163"/>
        <end position="184"/>
    </location>
</feature>
<keyword evidence="1" id="KW-0812">Transmembrane</keyword>
<dbReference type="InParanoid" id="A0A316YWQ6"/>
<keyword evidence="3" id="KW-1185">Reference proteome</keyword>
<accession>A0A316YWQ6</accession>
<dbReference type="AlphaFoldDB" id="A0A316YWQ6"/>